<keyword evidence="5" id="KW-0949">S-adenosyl-L-methionine</keyword>
<reference evidence="8 9" key="1">
    <citation type="submission" date="2020-03" db="EMBL/GenBank/DDBJ databases">
        <title>FDA dAtabase for Regulatory Grade micrObial Sequences (FDA-ARGOS): Supporting development and validation of Infectious Disease Dx tests.</title>
        <authorList>
            <person name="Campos J."/>
            <person name="Goldberg B."/>
            <person name="Tallon L."/>
            <person name="Sadzewicz L."/>
            <person name="Vavikolanu K."/>
            <person name="Mehta A."/>
            <person name="Aluvathingal J."/>
            <person name="Nadendla S."/>
            <person name="Nandy P."/>
            <person name="Geyer C."/>
            <person name="Yan Y."/>
            <person name="Sichtig H."/>
        </authorList>
    </citation>
    <scope>NUCLEOTIDE SEQUENCE [LARGE SCALE GENOMIC DNA]</scope>
    <source>
        <strain evidence="8 9">FDAARGOS_656</strain>
    </source>
</reference>
<evidence type="ECO:0000256" key="1">
    <source>
        <dbReference type="ARBA" id="ARBA00009258"/>
    </source>
</evidence>
<evidence type="ECO:0000256" key="3">
    <source>
        <dbReference type="ARBA" id="ARBA00022603"/>
    </source>
</evidence>
<evidence type="ECO:0000259" key="7">
    <source>
        <dbReference type="Pfam" id="PF01728"/>
    </source>
</evidence>
<evidence type="ECO:0000256" key="2">
    <source>
        <dbReference type="ARBA" id="ARBA00022552"/>
    </source>
</evidence>
<dbReference type="Gene3D" id="3.40.50.150">
    <property type="entry name" value="Vaccinia Virus protein VP39"/>
    <property type="match status" value="1"/>
</dbReference>
<keyword evidence="3 8" id="KW-0489">Methyltransferase</keyword>
<dbReference type="InterPro" id="IPR050082">
    <property type="entry name" value="RNA_methyltr_RlmE"/>
</dbReference>
<evidence type="ECO:0000313" key="9">
    <source>
        <dbReference type="Proteomes" id="UP000536275"/>
    </source>
</evidence>
<comment type="caution">
    <text evidence="8">The sequence shown here is derived from an EMBL/GenBank/DDBJ whole genome shotgun (WGS) entry which is preliminary data.</text>
</comment>
<evidence type="ECO:0000256" key="4">
    <source>
        <dbReference type="ARBA" id="ARBA00022679"/>
    </source>
</evidence>
<dbReference type="Pfam" id="PF01728">
    <property type="entry name" value="FtsJ"/>
    <property type="match status" value="1"/>
</dbReference>
<dbReference type="Proteomes" id="UP000536275">
    <property type="component" value="Unassembled WGS sequence"/>
</dbReference>
<keyword evidence="4 8" id="KW-0808">Transferase</keyword>
<proteinExistence type="inferred from homology"/>
<gene>
    <name evidence="8" type="ORF">FOB64_001954</name>
</gene>
<dbReference type="PANTHER" id="PTHR10920">
    <property type="entry name" value="RIBOSOMAL RNA METHYLTRANSFERASE"/>
    <property type="match status" value="1"/>
</dbReference>
<dbReference type="InterPro" id="IPR002877">
    <property type="entry name" value="RNA_MeTrfase_FtsJ_dom"/>
</dbReference>
<protein>
    <recommendedName>
        <fullName evidence="6">rRNA methyltransferase 2, mitochondrial</fullName>
    </recommendedName>
</protein>
<evidence type="ECO:0000256" key="6">
    <source>
        <dbReference type="ARBA" id="ARBA00041184"/>
    </source>
</evidence>
<evidence type="ECO:0000256" key="5">
    <source>
        <dbReference type="ARBA" id="ARBA00022691"/>
    </source>
</evidence>
<evidence type="ECO:0000313" key="8">
    <source>
        <dbReference type="EMBL" id="KAF6070887.1"/>
    </source>
</evidence>
<dbReference type="EMBL" id="JABWAD010000022">
    <property type="protein sequence ID" value="KAF6070887.1"/>
    <property type="molecule type" value="Genomic_DNA"/>
</dbReference>
<feature type="domain" description="Ribosomal RNA methyltransferase FtsJ" evidence="7">
    <location>
        <begin position="66"/>
        <end position="299"/>
    </location>
</feature>
<accession>A0A8H6F693</accession>
<name>A0A8H6F693_CANAX</name>
<sequence length="379" mass="44604">MIWNTYKYIPLRRQGRQYLITTNYHLQQLRFKSFRTIDLTFGSHNHNNIPNKRNEKIFFYNYDNTSKIKALDRQFKILNKSQTKILELGFIPSNWLIYIRDTMAKLHNISDPGKIHQKCHILGFDILFGSPPIGVSSIQGNIFSKLAHKNIINHFKEISWTQLRDKRQLESDIDPKSYFSREQDESMIIDKQIERIEAGLKNITMSDIKRQQLLDKRDSLLPDYRIDLILSDLSKPGYQQSGFYDLTETNPYHRYNNNKGLNHSILQPGKSNFEFLDAALLLSCDLLRPGGKFVARLNEIDPYDPEMYLLHEKLEKVFNDVLEIRNFGHTTATTTTTTITTNNNDNDMSFSVQPPIEKYYICNDKKNDDEYDLYDIFKY</sequence>
<keyword evidence="2" id="KW-0698">rRNA processing</keyword>
<dbReference type="AlphaFoldDB" id="A0A8H6F693"/>
<dbReference type="InterPro" id="IPR029063">
    <property type="entry name" value="SAM-dependent_MTases_sf"/>
</dbReference>
<comment type="similarity">
    <text evidence="1">Belongs to the class I-like SAM-binding methyltransferase superfamily. RNA methyltransferase RlmE family.</text>
</comment>
<dbReference type="GO" id="GO:0005739">
    <property type="term" value="C:mitochondrion"/>
    <property type="evidence" value="ECO:0007669"/>
    <property type="project" value="TreeGrafter"/>
</dbReference>
<dbReference type="PANTHER" id="PTHR10920:SF18">
    <property type="entry name" value="RRNA METHYLTRANSFERASE 2, MITOCHONDRIAL"/>
    <property type="match status" value="1"/>
</dbReference>
<dbReference type="GO" id="GO:0008650">
    <property type="term" value="F:rRNA (uridine-2'-O-)-methyltransferase activity"/>
    <property type="evidence" value="ECO:0007669"/>
    <property type="project" value="TreeGrafter"/>
</dbReference>
<organism evidence="8 9">
    <name type="scientific">Candida albicans</name>
    <name type="common">Yeast</name>
    <dbReference type="NCBI Taxonomy" id="5476"/>
    <lineage>
        <taxon>Eukaryota</taxon>
        <taxon>Fungi</taxon>
        <taxon>Dikarya</taxon>
        <taxon>Ascomycota</taxon>
        <taxon>Saccharomycotina</taxon>
        <taxon>Pichiomycetes</taxon>
        <taxon>Debaryomycetaceae</taxon>
        <taxon>Candida/Lodderomyces clade</taxon>
        <taxon>Candida</taxon>
    </lineage>
</organism>